<organism evidence="5 6">
    <name type="scientific">Lottia gigantea</name>
    <name type="common">Giant owl limpet</name>
    <dbReference type="NCBI Taxonomy" id="225164"/>
    <lineage>
        <taxon>Eukaryota</taxon>
        <taxon>Metazoa</taxon>
        <taxon>Spiralia</taxon>
        <taxon>Lophotrochozoa</taxon>
        <taxon>Mollusca</taxon>
        <taxon>Gastropoda</taxon>
        <taxon>Patellogastropoda</taxon>
        <taxon>Lottioidea</taxon>
        <taxon>Lottiidae</taxon>
        <taxon>Lottia</taxon>
    </lineage>
</organism>
<dbReference type="Gene3D" id="1.10.418.10">
    <property type="entry name" value="Calponin-like domain"/>
    <property type="match status" value="1"/>
</dbReference>
<dbReference type="PANTHER" id="PTHR18947">
    <property type="entry name" value="HOOK PROTEINS"/>
    <property type="match status" value="1"/>
</dbReference>
<evidence type="ECO:0000256" key="2">
    <source>
        <dbReference type="ARBA" id="ARBA00022490"/>
    </source>
</evidence>
<dbReference type="RefSeq" id="XP_009056088.1">
    <property type="nucleotide sequence ID" value="XM_009057840.1"/>
</dbReference>
<keyword evidence="3" id="KW-0175">Coiled coil</keyword>
<evidence type="ECO:0000313" key="6">
    <source>
        <dbReference type="Proteomes" id="UP000030746"/>
    </source>
</evidence>
<evidence type="ECO:0000313" key="5">
    <source>
        <dbReference type="EMBL" id="ESO93395.1"/>
    </source>
</evidence>
<dbReference type="GeneID" id="20231750"/>
<dbReference type="CDD" id="cd22223">
    <property type="entry name" value="HkD_HkRP"/>
    <property type="match status" value="1"/>
</dbReference>
<dbReference type="InterPro" id="IPR036872">
    <property type="entry name" value="CH_dom_sf"/>
</dbReference>
<dbReference type="OrthoDB" id="10254988at2759"/>
<dbReference type="Pfam" id="PF19047">
    <property type="entry name" value="HOOK_N"/>
    <property type="match status" value="1"/>
</dbReference>
<dbReference type="GO" id="GO:0051959">
    <property type="term" value="F:dynein light intermediate chain binding"/>
    <property type="evidence" value="ECO:0007669"/>
    <property type="project" value="TreeGrafter"/>
</dbReference>
<dbReference type="CTD" id="20231750"/>
<name>V4AE56_LOTGI</name>
<dbReference type="OMA" id="EVENLCC"/>
<accession>V4AE56</accession>
<keyword evidence="2" id="KW-0963">Cytoplasm</keyword>
<comment type="subcellular location">
    <subcellularLocation>
        <location evidence="1">Cytoplasm</location>
    </subcellularLocation>
</comment>
<dbReference type="PANTHER" id="PTHR18947:SF28">
    <property type="entry name" value="GIRDIN, ISOFORM A"/>
    <property type="match status" value="1"/>
</dbReference>
<dbReference type="Proteomes" id="UP000030746">
    <property type="component" value="Unassembled WGS sequence"/>
</dbReference>
<evidence type="ECO:0000256" key="3">
    <source>
        <dbReference type="ARBA" id="ARBA00023054"/>
    </source>
</evidence>
<sequence>MSTKEGIKLDHPLIHWVKAVYGDGRQIRFSDLFDGVLLNDLMCIVDPRPDDNIVCKDVSDFNTRLFNWDLLLKSIQAYYKDVLQVYLFVAAPDIYLISREPETEASFKEVCKVLLLILGCAVQGEQKEDFIFNIKQLDVTVQHDIVTYIQEI</sequence>
<dbReference type="GO" id="GO:0030705">
    <property type="term" value="P:cytoskeleton-dependent intracellular transport"/>
    <property type="evidence" value="ECO:0007669"/>
    <property type="project" value="InterPro"/>
</dbReference>
<feature type="non-terminal residue" evidence="5">
    <location>
        <position position="152"/>
    </location>
</feature>
<gene>
    <name evidence="5" type="ORF">LOTGIDRAFT_119551</name>
</gene>
<reference evidence="5 6" key="1">
    <citation type="journal article" date="2013" name="Nature">
        <title>Insights into bilaterian evolution from three spiralian genomes.</title>
        <authorList>
            <person name="Simakov O."/>
            <person name="Marletaz F."/>
            <person name="Cho S.J."/>
            <person name="Edsinger-Gonzales E."/>
            <person name="Havlak P."/>
            <person name="Hellsten U."/>
            <person name="Kuo D.H."/>
            <person name="Larsson T."/>
            <person name="Lv J."/>
            <person name="Arendt D."/>
            <person name="Savage R."/>
            <person name="Osoegawa K."/>
            <person name="de Jong P."/>
            <person name="Grimwood J."/>
            <person name="Chapman J.A."/>
            <person name="Shapiro H."/>
            <person name="Aerts A."/>
            <person name="Otillar R.P."/>
            <person name="Terry A.Y."/>
            <person name="Boore J.L."/>
            <person name="Grigoriev I.V."/>
            <person name="Lindberg D.R."/>
            <person name="Seaver E.C."/>
            <person name="Weisblat D.A."/>
            <person name="Putnam N.H."/>
            <person name="Rokhsar D.S."/>
        </authorList>
    </citation>
    <scope>NUCLEOTIDE SEQUENCE [LARGE SCALE GENOMIC DNA]</scope>
</reference>
<dbReference type="SUPFAM" id="SSF116907">
    <property type="entry name" value="Hook domain"/>
    <property type="match status" value="1"/>
</dbReference>
<keyword evidence="6" id="KW-1185">Reference proteome</keyword>
<protein>
    <recommendedName>
        <fullName evidence="4">HOOK N-terminal domain-containing protein</fullName>
    </recommendedName>
</protein>
<dbReference type="GO" id="GO:0008017">
    <property type="term" value="F:microtubule binding"/>
    <property type="evidence" value="ECO:0007669"/>
    <property type="project" value="TreeGrafter"/>
</dbReference>
<dbReference type="GO" id="GO:0031122">
    <property type="term" value="P:cytoplasmic microtubule organization"/>
    <property type="evidence" value="ECO:0007669"/>
    <property type="project" value="TreeGrafter"/>
</dbReference>
<evidence type="ECO:0000259" key="4">
    <source>
        <dbReference type="Pfam" id="PF19047"/>
    </source>
</evidence>
<feature type="domain" description="HOOK N-terminal" evidence="4">
    <location>
        <begin position="12"/>
        <end position="151"/>
    </location>
</feature>
<dbReference type="InterPro" id="IPR043936">
    <property type="entry name" value="HOOK_N"/>
</dbReference>
<dbReference type="EMBL" id="KB201931">
    <property type="protein sequence ID" value="ESO93395.1"/>
    <property type="molecule type" value="Genomic_DNA"/>
</dbReference>
<dbReference type="GO" id="GO:0005813">
    <property type="term" value="C:centrosome"/>
    <property type="evidence" value="ECO:0007669"/>
    <property type="project" value="TreeGrafter"/>
</dbReference>
<evidence type="ECO:0000256" key="1">
    <source>
        <dbReference type="ARBA" id="ARBA00004496"/>
    </source>
</evidence>
<proteinExistence type="predicted"/>
<dbReference type="STRING" id="225164.V4AE56"/>
<dbReference type="HOGENOM" id="CLU_1726847_0_0_1"/>
<dbReference type="KEGG" id="lgi:LOTGIDRAFT_119551"/>
<dbReference type="AlphaFoldDB" id="V4AE56"/>
<dbReference type="GO" id="GO:0005737">
    <property type="term" value="C:cytoplasm"/>
    <property type="evidence" value="ECO:0007669"/>
    <property type="project" value="UniProtKB-SubCell"/>
</dbReference>